<dbReference type="PRINTS" id="PR00118">
    <property type="entry name" value="BLACTAMASEA"/>
</dbReference>
<evidence type="ECO:0000313" key="5">
    <source>
        <dbReference type="EMBL" id="RKR83836.1"/>
    </source>
</evidence>
<dbReference type="GO" id="GO:0030655">
    <property type="term" value="P:beta-lactam antibiotic catabolic process"/>
    <property type="evidence" value="ECO:0007669"/>
    <property type="project" value="InterPro"/>
</dbReference>
<dbReference type="PANTHER" id="PTHR35333:SF3">
    <property type="entry name" value="BETA-LACTAMASE-TYPE TRANSPEPTIDASE FOLD CONTAINING PROTEIN"/>
    <property type="match status" value="1"/>
</dbReference>
<dbReference type="EMBL" id="RBKU01000001">
    <property type="protein sequence ID" value="RKR83836.1"/>
    <property type="molecule type" value="Genomic_DNA"/>
</dbReference>
<evidence type="ECO:0000256" key="2">
    <source>
        <dbReference type="ARBA" id="ARBA00009009"/>
    </source>
</evidence>
<dbReference type="Gene3D" id="3.40.710.10">
    <property type="entry name" value="DD-peptidase/beta-lactamase superfamily"/>
    <property type="match status" value="1"/>
</dbReference>
<dbReference type="InterPro" id="IPR012338">
    <property type="entry name" value="Beta-lactam/transpept-like"/>
</dbReference>
<dbReference type="NCBIfam" id="NF012099">
    <property type="entry name" value="SubclassA2"/>
    <property type="match status" value="1"/>
</dbReference>
<dbReference type="PANTHER" id="PTHR35333">
    <property type="entry name" value="BETA-LACTAMASE"/>
    <property type="match status" value="1"/>
</dbReference>
<protein>
    <recommendedName>
        <fullName evidence="3">beta-lactamase</fullName>
        <ecNumber evidence="3">3.5.2.6</ecNumber>
    </recommendedName>
</protein>
<organism evidence="5 6">
    <name type="scientific">Mucilaginibacter gracilis</name>
    <dbReference type="NCBI Taxonomy" id="423350"/>
    <lineage>
        <taxon>Bacteria</taxon>
        <taxon>Pseudomonadati</taxon>
        <taxon>Bacteroidota</taxon>
        <taxon>Sphingobacteriia</taxon>
        <taxon>Sphingobacteriales</taxon>
        <taxon>Sphingobacteriaceae</taxon>
        <taxon>Mucilaginibacter</taxon>
    </lineage>
</organism>
<comment type="catalytic activity">
    <reaction evidence="1">
        <text>a beta-lactam + H2O = a substituted beta-amino acid</text>
        <dbReference type="Rhea" id="RHEA:20401"/>
        <dbReference type="ChEBI" id="CHEBI:15377"/>
        <dbReference type="ChEBI" id="CHEBI:35627"/>
        <dbReference type="ChEBI" id="CHEBI:140347"/>
        <dbReference type="EC" id="3.5.2.6"/>
    </reaction>
</comment>
<sequence>MSYWQMQKLVGLIIFSIFTSSTVFAQSDSLLRAQIKEIAKDAKGAVGFAMLGIENRDTLSYNGQLHLPMQSVMKFPIAITVLHQVDEGMLTLDQLIPIDKSDLPETYSPLRDKFPEGNVSIAIRELLSYMVSLSDNDACDILLKTLGGTAVVDAYMHSFGIKQIAIKASEFQMAQAWDVQFTNWTMPKEMIRLLDIATKPNFLSKTSHDYLWKIMEATITGPNQIKGLLPAGTIVAHKTGRSGTNDGIAAATNDVGIITLPNGKHLAVAVFVTNSAVDLPARESVIARIAKAAYDYEIAK</sequence>
<proteinExistence type="inferred from homology"/>
<dbReference type="GO" id="GO:0008800">
    <property type="term" value="F:beta-lactamase activity"/>
    <property type="evidence" value="ECO:0007669"/>
    <property type="project" value="UniProtKB-EC"/>
</dbReference>
<feature type="domain" description="Beta-lactamase class A catalytic" evidence="4">
    <location>
        <begin position="53"/>
        <end position="272"/>
    </location>
</feature>
<dbReference type="NCBIfam" id="NF033103">
    <property type="entry name" value="bla_class_A"/>
    <property type="match status" value="1"/>
</dbReference>
<dbReference type="Pfam" id="PF13354">
    <property type="entry name" value="Beta-lactamase2"/>
    <property type="match status" value="1"/>
</dbReference>
<comment type="similarity">
    <text evidence="2">Belongs to the class-A beta-lactamase family.</text>
</comment>
<dbReference type="Proteomes" id="UP000268007">
    <property type="component" value="Unassembled WGS sequence"/>
</dbReference>
<evidence type="ECO:0000256" key="3">
    <source>
        <dbReference type="ARBA" id="ARBA00012865"/>
    </source>
</evidence>
<dbReference type="InterPro" id="IPR045155">
    <property type="entry name" value="Beta-lactam_cat"/>
</dbReference>
<dbReference type="SUPFAM" id="SSF56601">
    <property type="entry name" value="beta-lactamase/transpeptidase-like"/>
    <property type="match status" value="1"/>
</dbReference>
<reference evidence="5 6" key="1">
    <citation type="submission" date="2018-10" db="EMBL/GenBank/DDBJ databases">
        <title>Genomic Encyclopedia of Archaeal and Bacterial Type Strains, Phase II (KMG-II): from individual species to whole genera.</title>
        <authorList>
            <person name="Goeker M."/>
        </authorList>
    </citation>
    <scope>NUCLEOTIDE SEQUENCE [LARGE SCALE GENOMIC DNA]</scope>
    <source>
        <strain evidence="5 6">DSM 18602</strain>
    </source>
</reference>
<accession>A0A495J4C7</accession>
<dbReference type="AlphaFoldDB" id="A0A495J4C7"/>
<dbReference type="InterPro" id="IPR000871">
    <property type="entry name" value="Beta-lactam_class-A"/>
</dbReference>
<evidence type="ECO:0000256" key="1">
    <source>
        <dbReference type="ARBA" id="ARBA00001526"/>
    </source>
</evidence>
<keyword evidence="6" id="KW-1185">Reference proteome</keyword>
<dbReference type="EC" id="3.5.2.6" evidence="3"/>
<comment type="caution">
    <text evidence="5">The sequence shown here is derived from an EMBL/GenBank/DDBJ whole genome shotgun (WGS) entry which is preliminary data.</text>
</comment>
<evidence type="ECO:0000259" key="4">
    <source>
        <dbReference type="Pfam" id="PF13354"/>
    </source>
</evidence>
<gene>
    <name evidence="5" type="ORF">BDD43_4051</name>
</gene>
<name>A0A495J4C7_9SPHI</name>
<evidence type="ECO:0000313" key="6">
    <source>
        <dbReference type="Proteomes" id="UP000268007"/>
    </source>
</evidence>
<dbReference type="GO" id="GO:0046677">
    <property type="term" value="P:response to antibiotic"/>
    <property type="evidence" value="ECO:0007669"/>
    <property type="project" value="InterPro"/>
</dbReference>